<dbReference type="HOGENOM" id="CLU_1388758_0_0_4"/>
<dbReference type="Pfam" id="PF07589">
    <property type="entry name" value="PEP-CTERM"/>
    <property type="match status" value="1"/>
</dbReference>
<evidence type="ECO:0000313" key="4">
    <source>
        <dbReference type="EMBL" id="CAL94202.1"/>
    </source>
</evidence>
<sequence>MRPFKRLAAALFGAAAIFSAPAHAIPITVDGGWASFGFGKAGQTFIEEPFTFTLTTAGILKVTDAFLSGDRFEIFNFGSSLGLTSAPGSVGDSIGPDYEAAFNDANWSSGTFLLSAGTYSITGIVVDSPFSGGGAALRVDTAQAVPEPASLALFGIGLLGLGALRRKRG</sequence>
<proteinExistence type="predicted"/>
<reference evidence="4 5" key="1">
    <citation type="journal article" date="2006" name="Nat. Biotechnol.">
        <title>Complete genome of the mutualistic, N2-fixing grass endophyte Azoarcus sp. strain BH72.</title>
        <authorList>
            <person name="Krause A."/>
            <person name="Ramakumar A."/>
            <person name="Bartels D."/>
            <person name="Battistoni F."/>
            <person name="Bekel T."/>
            <person name="Boch J."/>
            <person name="Boehm M."/>
            <person name="Friedrich F."/>
            <person name="Hurek T."/>
            <person name="Krause L."/>
            <person name="Linke B."/>
            <person name="McHardy A.C."/>
            <person name="Sarkar A."/>
            <person name="Schneiker S."/>
            <person name="Syed A.A."/>
            <person name="Thauer R."/>
            <person name="Vorhoelter F.-J."/>
            <person name="Weidner S."/>
            <person name="Puehler A."/>
            <person name="Reinhold-Hurek B."/>
            <person name="Kaiser O."/>
            <person name="Goesmann A."/>
        </authorList>
    </citation>
    <scope>NUCLEOTIDE SEQUENCE [LARGE SCALE GENOMIC DNA]</scope>
    <source>
        <strain evidence="4 5">BH72</strain>
    </source>
</reference>
<organism evidence="4 5">
    <name type="scientific">Azoarcus sp. (strain BH72)</name>
    <dbReference type="NCBI Taxonomy" id="418699"/>
    <lineage>
        <taxon>Bacteria</taxon>
        <taxon>Pseudomonadati</taxon>
        <taxon>Pseudomonadota</taxon>
        <taxon>Betaproteobacteria</taxon>
        <taxon>Rhodocyclales</taxon>
        <taxon>Zoogloeaceae</taxon>
        <taxon>Azoarcus</taxon>
    </lineage>
</organism>
<dbReference type="EMBL" id="AM406670">
    <property type="protein sequence ID" value="CAL94202.1"/>
    <property type="molecule type" value="Genomic_DNA"/>
</dbReference>
<dbReference type="InterPro" id="IPR013424">
    <property type="entry name" value="Ice-binding_C"/>
</dbReference>
<feature type="transmembrane region" description="Helical" evidence="1">
    <location>
        <begin position="148"/>
        <end position="164"/>
    </location>
</feature>
<gene>
    <name evidence="4" type="ordered locus">azo1585</name>
</gene>
<protein>
    <submittedName>
        <fullName evidence="4">Hypothetical membrane protein</fullName>
    </submittedName>
</protein>
<keyword evidence="1" id="KW-0472">Membrane</keyword>
<keyword evidence="1" id="KW-0812">Transmembrane</keyword>
<dbReference type="STRING" id="62928.azo1585"/>
<name>A1K5U7_AZOSB</name>
<accession>A1K5U7</accession>
<dbReference type="eggNOG" id="ENOG5033J2W">
    <property type="taxonomic scope" value="Bacteria"/>
</dbReference>
<dbReference type="KEGG" id="azo:azo1585"/>
<feature type="signal peptide" evidence="2">
    <location>
        <begin position="1"/>
        <end position="24"/>
    </location>
</feature>
<keyword evidence="1" id="KW-1133">Transmembrane helix</keyword>
<keyword evidence="5" id="KW-1185">Reference proteome</keyword>
<evidence type="ECO:0000313" key="5">
    <source>
        <dbReference type="Proteomes" id="UP000002588"/>
    </source>
</evidence>
<dbReference type="NCBIfam" id="TIGR02595">
    <property type="entry name" value="PEP_CTERM"/>
    <property type="match status" value="1"/>
</dbReference>
<evidence type="ECO:0000256" key="1">
    <source>
        <dbReference type="SAM" id="Phobius"/>
    </source>
</evidence>
<keyword evidence="2" id="KW-0732">Signal</keyword>
<dbReference type="Proteomes" id="UP000002588">
    <property type="component" value="Chromosome"/>
</dbReference>
<dbReference type="AlphaFoldDB" id="A1K5U7"/>
<evidence type="ECO:0000256" key="2">
    <source>
        <dbReference type="SAM" id="SignalP"/>
    </source>
</evidence>
<feature type="chain" id="PRO_5002636050" evidence="2">
    <location>
        <begin position="25"/>
        <end position="169"/>
    </location>
</feature>
<evidence type="ECO:0000259" key="3">
    <source>
        <dbReference type="Pfam" id="PF07589"/>
    </source>
</evidence>
<feature type="domain" description="Ice-binding protein C-terminal" evidence="3">
    <location>
        <begin position="144"/>
        <end position="166"/>
    </location>
</feature>